<evidence type="ECO:0000313" key="1">
    <source>
        <dbReference type="EMBL" id="MQN01490.1"/>
    </source>
</evidence>
<dbReference type="Pfam" id="PF19420">
    <property type="entry name" value="DDAH_eukar"/>
    <property type="match status" value="1"/>
</dbReference>
<dbReference type="PANTHER" id="PTHR47271:SF2">
    <property type="entry name" value="ARGININE DEIMINASE"/>
    <property type="match status" value="1"/>
</dbReference>
<comment type="caution">
    <text evidence="1">The sequence shown here is derived from an EMBL/GenBank/DDBJ whole genome shotgun (WGS) entry which is preliminary data.</text>
</comment>
<gene>
    <name evidence="1" type="ORF">FRC54_06115</name>
</gene>
<dbReference type="SUPFAM" id="SSF55909">
    <property type="entry name" value="Pentein"/>
    <property type="match status" value="1"/>
</dbReference>
<organism evidence="1 2">
    <name type="scientific">Candidatus Weimeria bifida</name>
    <dbReference type="NCBI Taxonomy" id="2599074"/>
    <lineage>
        <taxon>Bacteria</taxon>
        <taxon>Bacillati</taxon>
        <taxon>Bacillota</taxon>
        <taxon>Clostridia</taxon>
        <taxon>Lachnospirales</taxon>
        <taxon>Lachnospiraceae</taxon>
        <taxon>Candidatus Weimeria</taxon>
    </lineage>
</organism>
<sequence length="278" mass="31468">MYVKDGVSTLHRVLLSPPDFLEAAPINEIAVKWQDTSLDKKLMAEEFKSVVDAYHKAGVETEFLESDKKRPNSVFARDFGGCVREGYILGRFRLDMRRKEHDDYKKKMESMGIPCIAEVKDGIFEGGDFVFLRENLIALGMADRTNAKGAEEVKQALEKYGYEVISVPLKREYLHMDMCFNLVDENLAVTYYDGLPDDFKKLLAKLDIDIIDVPEEAIYLHGCNLEALGDHRVLSLARNHEVNEALLRHGMDVIELPVTEILKAGGGPHCMTFPLERG</sequence>
<proteinExistence type="predicted"/>
<name>A0A6N7J1K8_9FIRM</name>
<dbReference type="AlphaFoldDB" id="A0A6N7J1K8"/>
<dbReference type="GO" id="GO:0019546">
    <property type="term" value="P:L-arginine deiminase pathway"/>
    <property type="evidence" value="ECO:0007669"/>
    <property type="project" value="TreeGrafter"/>
</dbReference>
<accession>A0A6N7J1K8</accession>
<dbReference type="Gene3D" id="3.75.10.10">
    <property type="entry name" value="L-arginine/glycine Amidinotransferase, Chain A"/>
    <property type="match status" value="1"/>
</dbReference>
<evidence type="ECO:0000313" key="2">
    <source>
        <dbReference type="Proteomes" id="UP000460257"/>
    </source>
</evidence>
<dbReference type="PANTHER" id="PTHR47271">
    <property type="entry name" value="ARGININE DEIMINASE"/>
    <property type="match status" value="1"/>
</dbReference>
<dbReference type="Proteomes" id="UP000460257">
    <property type="component" value="Unassembled WGS sequence"/>
</dbReference>
<protein>
    <submittedName>
        <fullName evidence="1">Nitrate reductase</fullName>
    </submittedName>
</protein>
<dbReference type="EMBL" id="VOGC01000006">
    <property type="protein sequence ID" value="MQN01490.1"/>
    <property type="molecule type" value="Genomic_DNA"/>
</dbReference>
<keyword evidence="2" id="KW-1185">Reference proteome</keyword>
<reference evidence="1" key="1">
    <citation type="journal article" date="2020" name="Appl. Environ. Microbiol.">
        <title>Medium-Chain Fatty Acid Synthesis by 'Candidatus Weimeria bifida' gen. nov., sp. nov., and 'Candidatus Pseudoramibacter fermentans' sp. nov.</title>
        <authorList>
            <person name="Scarborough M.J."/>
            <person name="Myers K.S."/>
            <person name="Donohue T.J."/>
            <person name="Noguera D.R."/>
        </authorList>
    </citation>
    <scope>NUCLEOTIDE SEQUENCE</scope>
    <source>
        <strain evidence="1">LCO1.1</strain>
    </source>
</reference>
<dbReference type="GO" id="GO:0016990">
    <property type="term" value="F:arginine deiminase activity"/>
    <property type="evidence" value="ECO:0007669"/>
    <property type="project" value="TreeGrafter"/>
</dbReference>